<dbReference type="RefSeq" id="WP_200388537.1">
    <property type="nucleotide sequence ID" value="NZ_NRSD01000015.1"/>
</dbReference>
<dbReference type="GO" id="GO:0005524">
    <property type="term" value="F:ATP binding"/>
    <property type="evidence" value="ECO:0007669"/>
    <property type="project" value="InterPro"/>
</dbReference>
<dbReference type="Gene3D" id="3.40.50.300">
    <property type="entry name" value="P-loop containing nucleotide triphosphate hydrolases"/>
    <property type="match status" value="1"/>
</dbReference>
<dbReference type="InterPro" id="IPR027417">
    <property type="entry name" value="P-loop_NTPase"/>
</dbReference>
<keyword evidence="6" id="KW-1185">Reference proteome</keyword>
<feature type="domain" description="Helicase C-terminal" evidence="4">
    <location>
        <begin position="583"/>
        <end position="747"/>
    </location>
</feature>
<dbReference type="PROSITE" id="PS51194">
    <property type="entry name" value="HELICASE_CTER"/>
    <property type="match status" value="1"/>
</dbReference>
<evidence type="ECO:0008006" key="7">
    <source>
        <dbReference type="Google" id="ProtNLM"/>
    </source>
</evidence>
<dbReference type="InterPro" id="IPR000330">
    <property type="entry name" value="SNF2_N"/>
</dbReference>
<reference evidence="5 6" key="1">
    <citation type="journal article" date="2020" name="Microorganisms">
        <title>Osmotic Adaptation and Compatible Solute Biosynthesis of Phototrophic Bacteria as Revealed from Genome Analyses.</title>
        <authorList>
            <person name="Imhoff J.F."/>
            <person name="Rahn T."/>
            <person name="Kunzel S."/>
            <person name="Keller A."/>
            <person name="Neulinger S.C."/>
        </authorList>
    </citation>
    <scope>NUCLEOTIDE SEQUENCE [LARGE SCALE GENOMIC DNA]</scope>
    <source>
        <strain evidence="5 6">DSM 21303</strain>
    </source>
</reference>
<dbReference type="EMBL" id="NRSD01000015">
    <property type="protein sequence ID" value="MBK1645724.1"/>
    <property type="molecule type" value="Genomic_DNA"/>
</dbReference>
<feature type="domain" description="Helicase ATP-binding" evidence="3">
    <location>
        <begin position="298"/>
        <end position="458"/>
    </location>
</feature>
<dbReference type="PANTHER" id="PTHR10799">
    <property type="entry name" value="SNF2/RAD54 HELICASE FAMILY"/>
    <property type="match status" value="1"/>
</dbReference>
<keyword evidence="2" id="KW-0347">Helicase</keyword>
<dbReference type="SMART" id="SM00490">
    <property type="entry name" value="HELICc"/>
    <property type="match status" value="1"/>
</dbReference>
<comment type="caution">
    <text evidence="5">The sequence shown here is derived from an EMBL/GenBank/DDBJ whole genome shotgun (WGS) entry which is preliminary data.</text>
</comment>
<evidence type="ECO:0000313" key="5">
    <source>
        <dbReference type="EMBL" id="MBK1645724.1"/>
    </source>
</evidence>
<keyword evidence="2" id="KW-0547">Nucleotide-binding</keyword>
<dbReference type="InterPro" id="IPR049730">
    <property type="entry name" value="SNF2/RAD54-like_C"/>
</dbReference>
<accession>A0A9X1B995</accession>
<dbReference type="SUPFAM" id="SSF52540">
    <property type="entry name" value="P-loop containing nucleoside triphosphate hydrolases"/>
    <property type="match status" value="2"/>
</dbReference>
<evidence type="ECO:0000259" key="4">
    <source>
        <dbReference type="PROSITE" id="PS51194"/>
    </source>
</evidence>
<evidence type="ECO:0000259" key="3">
    <source>
        <dbReference type="PROSITE" id="PS51192"/>
    </source>
</evidence>
<proteinExistence type="predicted"/>
<dbReference type="GO" id="GO:0004386">
    <property type="term" value="F:helicase activity"/>
    <property type="evidence" value="ECO:0007669"/>
    <property type="project" value="UniProtKB-KW"/>
</dbReference>
<dbReference type="CDD" id="cd18012">
    <property type="entry name" value="DEXQc_arch_SWI2_SNF2"/>
    <property type="match status" value="1"/>
</dbReference>
<evidence type="ECO:0000256" key="1">
    <source>
        <dbReference type="ARBA" id="ARBA00022801"/>
    </source>
</evidence>
<dbReference type="Pfam" id="PF00176">
    <property type="entry name" value="SNF2-rel_dom"/>
    <property type="match status" value="1"/>
</dbReference>
<dbReference type="InterPro" id="IPR001650">
    <property type="entry name" value="Helicase_C-like"/>
</dbReference>
<dbReference type="Pfam" id="PF00271">
    <property type="entry name" value="Helicase_C"/>
    <property type="match status" value="1"/>
</dbReference>
<dbReference type="SMART" id="SM00487">
    <property type="entry name" value="DEXDc"/>
    <property type="match status" value="1"/>
</dbReference>
<dbReference type="InterPro" id="IPR038718">
    <property type="entry name" value="SNF2-like_sf"/>
</dbReference>
<gene>
    <name evidence="5" type="ORF">CKO25_13905</name>
</gene>
<name>A0A9X1B995_9GAMM</name>
<dbReference type="Proteomes" id="UP001138802">
    <property type="component" value="Unassembled WGS sequence"/>
</dbReference>
<keyword evidence="1" id="KW-0378">Hydrolase</keyword>
<dbReference type="CDD" id="cd18793">
    <property type="entry name" value="SF2_C_SNF"/>
    <property type="match status" value="1"/>
</dbReference>
<dbReference type="InterPro" id="IPR014001">
    <property type="entry name" value="Helicase_ATP-bd"/>
</dbReference>
<sequence length="756" mass="84476">MSSSRPTPRLRLRSLDLNAQDVARYWGIRRPPAWVHLAVLEVGADEQAVTPDEGADARLGSARAAVAWLESLGFVRSALVLEDTGELAFERRDPDTWLAFLRFDLPKLHAAGWSIEQDPSFQYRITEVDDWDVDILEGEGGRWFELGLGVNINGERHDLLPLLLDLIQDYQGECSSETLRSLPEDARLPIRLADGRLILMPVARLRSILFTLVELYDPGALAMGSGQKGGRLRLARSQATQLAALAAADPGLRWRGGEAMRAWGQRLREFQGLEPVAPPKGLRGTLRPYQQSGLDWLQFLRAYDLGGILADDMGLGKTLQALAHLLVETEQGRAQRPSLVVAPTSLLFNWQREAARFAPALRVLSLHGGERHDRFAHMAQSDLVLTTYPLLPRDLKTFAAQEFHLLILDEAQTIKNPRSKAAQAARAIPARHRLCLTGTPMENHLGELWALFDFLMPELLGDARRFRRLFRTPIERHGDAVRQEELRRRVAPFLLRRTKEAVATELPPKSEIIREVALAEDQRDLYETLRLALHGSVRAEVARRGLARSGIVILDALLKLRQVCCDPRLVALESARRVTGSAKLELLMTIVPELLEEGRRVLLFSQFTSMLSLIEQELAKVALREGQHYVTLTGRTRHRDRVVDRFQSGAVPLFLISLKAGGTGLNLTAADTVIHYDPWWNPAVERQATDRAHRIGQDKRVFVYKLLTAGTVEQRVADLQTRKHALAEAMLAGGDVAAGRLSADDLELLFAPLSAQ</sequence>
<evidence type="ECO:0000313" key="6">
    <source>
        <dbReference type="Proteomes" id="UP001138802"/>
    </source>
</evidence>
<protein>
    <recommendedName>
        <fullName evidence="7">DEAD/DEAH box helicase</fullName>
    </recommendedName>
</protein>
<keyword evidence="2" id="KW-0067">ATP-binding</keyword>
<evidence type="ECO:0000256" key="2">
    <source>
        <dbReference type="ARBA" id="ARBA00022806"/>
    </source>
</evidence>
<dbReference type="Gene3D" id="3.40.50.10810">
    <property type="entry name" value="Tandem AAA-ATPase domain"/>
    <property type="match status" value="1"/>
</dbReference>
<dbReference type="PROSITE" id="PS51192">
    <property type="entry name" value="HELICASE_ATP_BIND_1"/>
    <property type="match status" value="1"/>
</dbReference>
<organism evidence="5 6">
    <name type="scientific">Thiocapsa imhoffii</name>
    <dbReference type="NCBI Taxonomy" id="382777"/>
    <lineage>
        <taxon>Bacteria</taxon>
        <taxon>Pseudomonadati</taxon>
        <taxon>Pseudomonadota</taxon>
        <taxon>Gammaproteobacteria</taxon>
        <taxon>Chromatiales</taxon>
        <taxon>Chromatiaceae</taxon>
        <taxon>Thiocapsa</taxon>
    </lineage>
</organism>
<dbReference type="GO" id="GO:0016787">
    <property type="term" value="F:hydrolase activity"/>
    <property type="evidence" value="ECO:0007669"/>
    <property type="project" value="UniProtKB-KW"/>
</dbReference>
<dbReference type="AlphaFoldDB" id="A0A9X1B995"/>